<dbReference type="Pfam" id="PF16819">
    <property type="entry name" value="DUF5074"/>
    <property type="match status" value="1"/>
</dbReference>
<dbReference type="Gene3D" id="2.130.10.10">
    <property type="entry name" value="YVTN repeat-like/Quinoprotein amine dehydrogenase"/>
    <property type="match status" value="1"/>
</dbReference>
<gene>
    <name evidence="2" type="ORF">SAMN05660493_01872</name>
</gene>
<dbReference type="InterPro" id="IPR015943">
    <property type="entry name" value="WD40/YVTN_repeat-like_dom_sf"/>
</dbReference>
<organism evidence="2 3">
    <name type="scientific">Epilithonimonas bovis DSM 19482</name>
    <dbReference type="NCBI Taxonomy" id="1121284"/>
    <lineage>
        <taxon>Bacteria</taxon>
        <taxon>Pseudomonadati</taxon>
        <taxon>Bacteroidota</taxon>
        <taxon>Flavobacteriia</taxon>
        <taxon>Flavobacteriales</taxon>
        <taxon>Weeksellaceae</taxon>
        <taxon>Chryseobacterium group</taxon>
        <taxon>Epilithonimonas</taxon>
    </lineage>
</organism>
<protein>
    <recommendedName>
        <fullName evidence="4">DUF5050 domain-containing protein</fullName>
    </recommendedName>
</protein>
<dbReference type="EMBL" id="FTPU01000018">
    <property type="protein sequence ID" value="SIT97162.1"/>
    <property type="molecule type" value="Genomic_DNA"/>
</dbReference>
<keyword evidence="3" id="KW-1185">Reference proteome</keyword>
<name>A0A1U7PYU8_9FLAO</name>
<accession>A0A1U7PYU8</accession>
<proteinExistence type="predicted"/>
<dbReference type="STRING" id="1121284.SAMN05660493_01872"/>
<evidence type="ECO:0008006" key="4">
    <source>
        <dbReference type="Google" id="ProtNLM"/>
    </source>
</evidence>
<evidence type="ECO:0000313" key="3">
    <source>
        <dbReference type="Proteomes" id="UP000187261"/>
    </source>
</evidence>
<sequence>MKFKKIIPALFASVLLFTAACNDSDDLIENVPLGAYENGIFISNEGNYGSPNSGVNFISSDLANVISQDIYKTNNGEDLGNVFQSVGLNGDKAYLVVNSSNKIAVVNRYTFKKLGIVTSNLVSPRYIAFSNNQYFVTNNDFSGTYKLNIYKNDNTFVKSLSFDRYAEKVVEAGGNIAVQTDGSLYNFTTGTMDITGHSITLVNPTTNVVNKVVTLPDSGEIKDLVSYQNYAYALSTTSKDSYIYKINPSDGSYTTTTLTDIPSVDKLRIDNGNFYFIDAANKIYSKNIATTASSASLLTAKGYVYGFDVIDGKIFVSDAGTFTGNSTVYVYSTSNGSLLKTFTAGVGTNGFYKN</sequence>
<dbReference type="SUPFAM" id="SSF63825">
    <property type="entry name" value="YWTD domain"/>
    <property type="match status" value="1"/>
</dbReference>
<evidence type="ECO:0000256" key="1">
    <source>
        <dbReference type="SAM" id="SignalP"/>
    </source>
</evidence>
<dbReference type="PROSITE" id="PS51257">
    <property type="entry name" value="PROKAR_LIPOPROTEIN"/>
    <property type="match status" value="1"/>
</dbReference>
<dbReference type="Proteomes" id="UP000187261">
    <property type="component" value="Unassembled WGS sequence"/>
</dbReference>
<evidence type="ECO:0000313" key="2">
    <source>
        <dbReference type="EMBL" id="SIT97162.1"/>
    </source>
</evidence>
<reference evidence="3" key="1">
    <citation type="submission" date="2016-10" db="EMBL/GenBank/DDBJ databases">
        <authorList>
            <person name="Varghese N."/>
            <person name="Submissions S."/>
        </authorList>
    </citation>
    <scope>NUCLEOTIDE SEQUENCE [LARGE SCALE GENOMIC DNA]</scope>
    <source>
        <strain evidence="3">DSM 19482</strain>
    </source>
</reference>
<keyword evidence="1" id="KW-0732">Signal</keyword>
<feature type="signal peptide" evidence="1">
    <location>
        <begin position="1"/>
        <end position="20"/>
    </location>
</feature>
<dbReference type="InterPro" id="IPR031815">
    <property type="entry name" value="DUF5074"/>
</dbReference>
<dbReference type="AlphaFoldDB" id="A0A1U7PYU8"/>
<dbReference type="OrthoDB" id="9773938at2"/>
<feature type="chain" id="PRO_5012346443" description="DUF5050 domain-containing protein" evidence="1">
    <location>
        <begin position="21"/>
        <end position="354"/>
    </location>
</feature>
<dbReference type="RefSeq" id="WP_076783348.1">
    <property type="nucleotide sequence ID" value="NZ_FTPU01000018.1"/>
</dbReference>